<sequence>MLASASGKVRGRNAETQALAEKVIVGCSAKLQLRVSWNGYVRRGRQQRCAKLEFRANSSLPGAEKISACIIPRKITPYNANPAMRAALNSPKSATTKSASCKSWLGEWMLS</sequence>
<keyword evidence="2" id="KW-1185">Reference proteome</keyword>
<evidence type="ECO:0000313" key="1">
    <source>
        <dbReference type="EMBL" id="SDY29280.1"/>
    </source>
</evidence>
<dbReference type="EMBL" id="FNOV01000007">
    <property type="protein sequence ID" value="SDY29280.1"/>
    <property type="molecule type" value="Genomic_DNA"/>
</dbReference>
<accession>A0A1H3INK3</accession>
<reference evidence="2" key="1">
    <citation type="submission" date="2016-10" db="EMBL/GenBank/DDBJ databases">
        <authorList>
            <person name="Varghese N."/>
            <person name="Submissions S."/>
        </authorList>
    </citation>
    <scope>NUCLEOTIDE SEQUENCE [LARGE SCALE GENOMIC DNA]</scope>
    <source>
        <strain evidence="2">CGMCC 1.8975</strain>
    </source>
</reference>
<dbReference type="Proteomes" id="UP000199249">
    <property type="component" value="Unassembled WGS sequence"/>
</dbReference>
<evidence type="ECO:0000313" key="2">
    <source>
        <dbReference type="Proteomes" id="UP000199249"/>
    </source>
</evidence>
<proteinExistence type="predicted"/>
<dbReference type="AlphaFoldDB" id="A0A1H3INK3"/>
<dbReference type="STRING" id="651662.SAMN04488069_10792"/>
<gene>
    <name evidence="1" type="ORF">SAMN04488069_10792</name>
</gene>
<organism evidence="1 2">
    <name type="scientific">Hymenobacter psychrophilus</name>
    <dbReference type="NCBI Taxonomy" id="651662"/>
    <lineage>
        <taxon>Bacteria</taxon>
        <taxon>Pseudomonadati</taxon>
        <taxon>Bacteroidota</taxon>
        <taxon>Cytophagia</taxon>
        <taxon>Cytophagales</taxon>
        <taxon>Hymenobacteraceae</taxon>
        <taxon>Hymenobacter</taxon>
    </lineage>
</organism>
<protein>
    <submittedName>
        <fullName evidence="1">Uncharacterized protein</fullName>
    </submittedName>
</protein>
<name>A0A1H3INK3_9BACT</name>